<dbReference type="Proteomes" id="UP000002535">
    <property type="component" value="Chromosome"/>
</dbReference>
<evidence type="ECO:0008006" key="3">
    <source>
        <dbReference type="Google" id="ProtNLM"/>
    </source>
</evidence>
<dbReference type="InterPro" id="IPR029063">
    <property type="entry name" value="SAM-dependent_MTases_sf"/>
</dbReference>
<dbReference type="HOGENOM" id="CLU_882271_0_0_3"/>
<dbReference type="SUPFAM" id="SSF53335">
    <property type="entry name" value="S-adenosyl-L-methionine-dependent methyltransferases"/>
    <property type="match status" value="1"/>
</dbReference>
<dbReference type="NCBIfam" id="TIGR04371">
    <property type="entry name" value="methyltran_NanM"/>
    <property type="match status" value="1"/>
</dbReference>
<reference evidence="1 2" key="1">
    <citation type="journal article" date="2007" name="PLoS Genet.">
        <title>Patterns and implications of gene gain and loss in the evolution of Prochlorococcus.</title>
        <authorList>
            <person name="Kettler G.C."/>
            <person name="Martiny A.C."/>
            <person name="Huang K."/>
            <person name="Zucker J."/>
            <person name="Coleman M.L."/>
            <person name="Rodrigue S."/>
            <person name="Chen F."/>
            <person name="Lapidus A."/>
            <person name="Ferriera S."/>
            <person name="Johnson J."/>
            <person name="Steglich C."/>
            <person name="Church G.M."/>
            <person name="Richardson P."/>
            <person name="Chisholm S.W."/>
        </authorList>
    </citation>
    <scope>NUCLEOTIDE SEQUENCE [LARGE SCALE GENOMIC DNA]</scope>
    <source>
        <strain evidence="1 2">NATL2A</strain>
    </source>
</reference>
<dbReference type="KEGG" id="pmn:PMN2A_1238"/>
<name>Q46IF0_PROMT</name>
<gene>
    <name evidence="1" type="ordered locus">PMN2A_1238</name>
</gene>
<dbReference type="EMBL" id="CP000095">
    <property type="protein sequence ID" value="AAZ58728.1"/>
    <property type="molecule type" value="Genomic_DNA"/>
</dbReference>
<dbReference type="OrthoDB" id="5328730at2"/>
<evidence type="ECO:0000313" key="2">
    <source>
        <dbReference type="Proteomes" id="UP000002535"/>
    </source>
</evidence>
<protein>
    <recommendedName>
        <fullName evidence="3">Sugar O-methyltransferase</fullName>
    </recommendedName>
</protein>
<dbReference type="InterPro" id="IPR030807">
    <property type="entry name" value="Methyltran_NanM"/>
</dbReference>
<sequence length="303" mass="35448">MSSKFKSSKLWQSICKNNLNKLNDSNISSFRDIGNINNRICSWDPTESSTRYFKTLLMRFIWDLEQKSIDQNLDMKQFIANIKNQQLGSPIYINYFDFKISLDYALCLEEILFLNKSMTGVSKILEIGAGFGRTCHALLSNFDEINQYIICDLPPIINLAKNYLYKVLNEHQFKKIIFISNEMLESADPVDLTININSFQEMESDVINNYIKFIAKKSRAFFCKNPICKYDPNSINLKIKDKNEFEYAMKLGLCKDIVDIFDPNQLQIAAAKYVALYRPKNFKIERNERSKLWPQHHSVLYLK</sequence>
<accession>Q46IF0</accession>
<dbReference type="Gene3D" id="3.40.50.150">
    <property type="entry name" value="Vaccinia Virus protein VP39"/>
    <property type="match status" value="1"/>
</dbReference>
<dbReference type="AlphaFoldDB" id="Q46IF0"/>
<organism evidence="1 2">
    <name type="scientific">Prochlorococcus marinus (strain NATL2A)</name>
    <dbReference type="NCBI Taxonomy" id="59920"/>
    <lineage>
        <taxon>Bacteria</taxon>
        <taxon>Bacillati</taxon>
        <taxon>Cyanobacteriota</taxon>
        <taxon>Cyanophyceae</taxon>
        <taxon>Synechococcales</taxon>
        <taxon>Prochlorococcaceae</taxon>
        <taxon>Prochlorococcus</taxon>
    </lineage>
</organism>
<proteinExistence type="predicted"/>
<keyword evidence="2" id="KW-1185">Reference proteome</keyword>
<evidence type="ECO:0000313" key="1">
    <source>
        <dbReference type="EMBL" id="AAZ58728.1"/>
    </source>
</evidence>
<dbReference type="RefSeq" id="WP_011295582.1">
    <property type="nucleotide sequence ID" value="NC_007335.2"/>
</dbReference>